<name>A0A5D6WAS1_9FIRM</name>
<keyword evidence="4" id="KW-0378">Hydrolase</keyword>
<evidence type="ECO:0000313" key="7">
    <source>
        <dbReference type="EMBL" id="TYZ24095.1"/>
    </source>
</evidence>
<evidence type="ECO:0000256" key="4">
    <source>
        <dbReference type="ARBA" id="ARBA00022801"/>
    </source>
</evidence>
<evidence type="ECO:0000259" key="6">
    <source>
        <dbReference type="PROSITE" id="PS51462"/>
    </source>
</evidence>
<dbReference type="PANTHER" id="PTHR43758:SF2">
    <property type="entry name" value="OXIDIZED PURINE NUCLEOSIDE TRIPHOSPHATE HYDROLASE"/>
    <property type="match status" value="1"/>
</dbReference>
<comment type="caution">
    <text evidence="7">The sequence shown here is derived from an EMBL/GenBank/DDBJ whole genome shotgun (WGS) entry which is preliminary data.</text>
</comment>
<dbReference type="Pfam" id="PF00293">
    <property type="entry name" value="NUDIX"/>
    <property type="match status" value="1"/>
</dbReference>
<dbReference type="GO" id="GO:0046872">
    <property type="term" value="F:metal ion binding"/>
    <property type="evidence" value="ECO:0007669"/>
    <property type="project" value="UniProtKB-KW"/>
</dbReference>
<reference evidence="7 8" key="1">
    <citation type="submission" date="2019-08" db="EMBL/GenBank/DDBJ databases">
        <title>Selenomonas sp. mPRGC5 and Selenomonas sp. mPRGC8 isolated from ruminal fluid of dairy goat (Capra hircus).</title>
        <authorList>
            <person name="Poothong S."/>
            <person name="Nuengjamnong C."/>
            <person name="Tanasupawat S."/>
        </authorList>
    </citation>
    <scope>NUCLEOTIDE SEQUENCE [LARGE SCALE GENOMIC DNA]</scope>
    <source>
        <strain evidence="8">mPRGC5</strain>
    </source>
</reference>
<evidence type="ECO:0000256" key="1">
    <source>
        <dbReference type="ARBA" id="ARBA00001946"/>
    </source>
</evidence>
<dbReference type="OrthoDB" id="9804563at2"/>
<dbReference type="PROSITE" id="PS51462">
    <property type="entry name" value="NUDIX"/>
    <property type="match status" value="1"/>
</dbReference>
<evidence type="ECO:0000256" key="2">
    <source>
        <dbReference type="ARBA" id="ARBA00005582"/>
    </source>
</evidence>
<gene>
    <name evidence="7" type="ORF">FZ040_05085</name>
</gene>
<dbReference type="Proteomes" id="UP000323646">
    <property type="component" value="Unassembled WGS sequence"/>
</dbReference>
<dbReference type="AlphaFoldDB" id="A0A5D6WAS1"/>
<dbReference type="RefSeq" id="WP_149171005.1">
    <property type="nucleotide sequence ID" value="NZ_VTOY01000002.1"/>
</dbReference>
<dbReference type="InterPro" id="IPR003562">
    <property type="entry name" value="Mutator_MutX_prot"/>
</dbReference>
<proteinExistence type="inferred from homology"/>
<dbReference type="PANTHER" id="PTHR43758">
    <property type="entry name" value="7,8-DIHYDRO-8-OXOGUANINE TRIPHOSPHATASE"/>
    <property type="match status" value="1"/>
</dbReference>
<comment type="cofactor">
    <cofactor evidence="1">
        <name>Mg(2+)</name>
        <dbReference type="ChEBI" id="CHEBI:18420"/>
    </cofactor>
</comment>
<dbReference type="PRINTS" id="PR01402">
    <property type="entry name" value="MUTATORMUTX"/>
</dbReference>
<evidence type="ECO:0000256" key="3">
    <source>
        <dbReference type="ARBA" id="ARBA00022723"/>
    </source>
</evidence>
<sequence>MAKSNQTTLCYIERAGKYLMMHRVKKEKDINKDKWVGIGGHFEADECPEECLLRECREETSLELTDYKLRGIITFISDRWQTEYMFLYTATGFEGEIGECDEGTLEWIDKRKVYELPVWEGDKIFFRLLETRSDFFSLKLRYVGESLEEVLLDGRAVDWKTMISAMN</sequence>
<accession>A0A5D6WAS1</accession>
<dbReference type="CDD" id="cd18886">
    <property type="entry name" value="NUDIX_MutT_Nudt1"/>
    <property type="match status" value="1"/>
</dbReference>
<organism evidence="7 8">
    <name type="scientific">Selenomonas ruminis</name>
    <dbReference type="NCBI Taxonomy" id="2593411"/>
    <lineage>
        <taxon>Bacteria</taxon>
        <taxon>Bacillati</taxon>
        <taxon>Bacillota</taxon>
        <taxon>Negativicutes</taxon>
        <taxon>Selenomonadales</taxon>
        <taxon>Selenomonadaceae</taxon>
        <taxon>Selenomonas</taxon>
    </lineage>
</organism>
<protein>
    <submittedName>
        <fullName evidence="7">8-oxo-dGTP diphosphatase</fullName>
    </submittedName>
</protein>
<evidence type="ECO:0000313" key="8">
    <source>
        <dbReference type="Proteomes" id="UP000323646"/>
    </source>
</evidence>
<dbReference type="GO" id="GO:0005737">
    <property type="term" value="C:cytoplasm"/>
    <property type="evidence" value="ECO:0007669"/>
    <property type="project" value="TreeGrafter"/>
</dbReference>
<keyword evidence="5" id="KW-0460">Magnesium</keyword>
<dbReference type="GO" id="GO:0008413">
    <property type="term" value="F:8-oxo-7,8-dihydroguanosine triphosphate pyrophosphatase activity"/>
    <property type="evidence" value="ECO:0007669"/>
    <property type="project" value="InterPro"/>
</dbReference>
<keyword evidence="8" id="KW-1185">Reference proteome</keyword>
<dbReference type="InterPro" id="IPR000086">
    <property type="entry name" value="NUDIX_hydrolase_dom"/>
</dbReference>
<dbReference type="EMBL" id="VTOY01000002">
    <property type="protein sequence ID" value="TYZ24095.1"/>
    <property type="molecule type" value="Genomic_DNA"/>
</dbReference>
<dbReference type="GO" id="GO:0006281">
    <property type="term" value="P:DNA repair"/>
    <property type="evidence" value="ECO:0007669"/>
    <property type="project" value="InterPro"/>
</dbReference>
<dbReference type="InterPro" id="IPR015797">
    <property type="entry name" value="NUDIX_hydrolase-like_dom_sf"/>
</dbReference>
<keyword evidence="3" id="KW-0479">Metal-binding</keyword>
<comment type="similarity">
    <text evidence="2">Belongs to the Nudix hydrolase family.</text>
</comment>
<evidence type="ECO:0000256" key="5">
    <source>
        <dbReference type="ARBA" id="ARBA00022842"/>
    </source>
</evidence>
<feature type="domain" description="Nudix hydrolase" evidence="6">
    <location>
        <begin position="3"/>
        <end position="131"/>
    </location>
</feature>
<dbReference type="SUPFAM" id="SSF55811">
    <property type="entry name" value="Nudix"/>
    <property type="match status" value="1"/>
</dbReference>
<dbReference type="Gene3D" id="3.90.79.10">
    <property type="entry name" value="Nucleoside Triphosphate Pyrophosphohydrolase"/>
    <property type="match status" value="1"/>
</dbReference>